<evidence type="ECO:0000313" key="14">
    <source>
        <dbReference type="Proteomes" id="UP000492820"/>
    </source>
</evidence>
<evidence type="ECO:0000256" key="2">
    <source>
        <dbReference type="ARBA" id="ARBA00022692"/>
    </source>
</evidence>
<feature type="domain" description="Ig-like" evidence="11">
    <location>
        <begin position="1013"/>
        <end position="1134"/>
    </location>
</feature>
<evidence type="ECO:0000256" key="8">
    <source>
        <dbReference type="SAM" id="MobiDB-lite"/>
    </source>
</evidence>
<dbReference type="InterPro" id="IPR051275">
    <property type="entry name" value="Cell_adhesion_signaling"/>
</dbReference>
<dbReference type="SMART" id="SM00409">
    <property type="entry name" value="IG"/>
    <property type="match status" value="7"/>
</dbReference>
<dbReference type="InterPro" id="IPR036179">
    <property type="entry name" value="Ig-like_dom_sf"/>
</dbReference>
<reference evidence="15" key="3">
    <citation type="submission" date="2020-10" db="UniProtKB">
        <authorList>
            <consortium name="WormBaseParasite"/>
        </authorList>
    </citation>
    <scope>IDENTIFICATION</scope>
</reference>
<keyword evidence="3 9" id="KW-1133">Transmembrane helix</keyword>
<dbReference type="PANTHER" id="PTHR11640">
    <property type="entry name" value="NEPHRIN"/>
    <property type="match status" value="1"/>
</dbReference>
<dbReference type="CDD" id="cd00096">
    <property type="entry name" value="Ig"/>
    <property type="match status" value="2"/>
</dbReference>
<dbReference type="SUPFAM" id="SSF49265">
    <property type="entry name" value="Fibronectin type III"/>
    <property type="match status" value="1"/>
</dbReference>
<dbReference type="InterPro" id="IPR036116">
    <property type="entry name" value="FN3_sf"/>
</dbReference>
<feature type="domain" description="Ig-like" evidence="11">
    <location>
        <begin position="149"/>
        <end position="254"/>
    </location>
</feature>
<dbReference type="SMART" id="SM00408">
    <property type="entry name" value="IGc2"/>
    <property type="match status" value="5"/>
</dbReference>
<sequence>MSNLHLGIYCLYLTVLLASLHVAESAGFQSEPCTDRELATGTQCFRRIPDAAYFLPRGYTALLHCVVENMRGKAQWRFNNLLLGHDPSVPDFERISMPGDPNTGDVGLQIRNLTIDDTGEYECQVTPSMGQPLLRRKTWLQVTVMPSTPRLFALGKEVKDRSLGIPLSDEEKTITVECVASNGIPPPNFYWKLNDILLQSMPTDDKSPVRLPQIITNPGEDRSMLTLLKSDLKTGNILTCEVSNNATLSREDVTARTLRTTTLIDVHVPPGPPIITILDNFDGGTFKEGTQLQAECVAKPPGHPVGALFWRWHFPPSLQAALPPLQRIPLGLPFHSQDFVQTIVNTEDVPTSFYETSTNGELKAVLTIPNINRRYHYAKLSCETAHNTGVSKRADVNVTINFLPHNLTITLKKGTLLTGSVNGRSELVAYAQENTKLTFCCTTDEMYPDVALRWFLLTEDRTTVQSERVADRDLRKPSTRQPGAFIRESEVTITMIRRNHHSFLDCQAWYNGTNRVIRSVRLGIAYPPDEPTIKGLGSAEPIRTGESRILVCECLNGYPPPELRWLKNGKPIETTFTQRNFLVGVGLDLKIVARKEDNGARITCQAKSRAQLGDVKSRPLILNVHFPPSEVNISILQQGSLLADQEVEVSCEAGSANPPARLQWRYYHCSRIKQYMRRADHSTILLTSLNKVTKPLVEASPGQNELPQDCEMDDRIGIEDPPTKGSYGGFISRGRLLLRPEWRDHLDIVACLASNSVYNHLTMQNQVQLNVSFRPHFIGFQPGHSHSIVEGSSGILDLIPYGNPMCTNIAWSVEGRFLNESPIDPRTASFSERSVKRTLSKLTGLYQRDELLVIWNIKRNQANNVTVRAENSLGTTKATFFLDVTYSAKVNKSVNANVSLGKMAVLECLARGNPASAINAFSWHRLLFPAWDKEANEAPQIETTSLGCNDVTRINGTIKHMVQCEDVDQFTMRSRLLVYNVTRDDVGLYGCTVDNGISTPDRSEVKLFSTFAPEIVRQPKFAKVAAPFGTRAVLQCFVRVEPMPRVAWILSRRDQKGSATVTHVLDLRCGAFVAELSVPCVRPSSPKFLPSLTQIRPGYYAAKLHINAIHVSDFGQYTCKVMAASGDEDQFAIQVTGTGPPEVPYDLHLLNASITSLRVGWGQGFNGGYKQTFTVRWKSDHPDDQYRYADVAEIEDVGDVMFTINGLKPNTRYEIGVSSRNDIHGQTEYTESIHAKTSPVLEDLDGFNGYHSVRAVGYSKSSSLFIIVAACVIGGVVIFVNIVVITYLIRKRHRGGNQIPGPSSAKSHILPLKKQYQDGHYCRDPHHRRLSGEHFYLPDPLLTGEAAQTNPVYGYEPPSDHIPELGNAICQSTYMPGVPPALYTNDGTYPQIHHTHAATVASGQGHRSEPKFIVRPRSGLRRRQSFSDALDRGQVSKGRVNDQVCYHRNTMGRPSSRRHYPGPSYSLTPLDNQQRGEVSSRTVGHLDLLGYTKNCYIDQLEALQKGDSPTKKLLLNGGGMSESVTWGSRPTTSNTEWCDNPGVVV</sequence>
<feature type="transmembrane region" description="Helical" evidence="9">
    <location>
        <begin position="1264"/>
        <end position="1289"/>
    </location>
</feature>
<feature type="compositionally biased region" description="Polar residues" evidence="8">
    <location>
        <begin position="1465"/>
        <end position="1476"/>
    </location>
</feature>
<dbReference type="Pfam" id="PF08205">
    <property type="entry name" value="C2-set_2"/>
    <property type="match status" value="1"/>
</dbReference>
<dbReference type="GO" id="GO:0005911">
    <property type="term" value="C:cell-cell junction"/>
    <property type="evidence" value="ECO:0007669"/>
    <property type="project" value="TreeGrafter"/>
</dbReference>
<evidence type="ECO:0000259" key="11">
    <source>
        <dbReference type="PROSITE" id="PS50835"/>
    </source>
</evidence>
<dbReference type="InterPro" id="IPR003598">
    <property type="entry name" value="Ig_sub2"/>
</dbReference>
<dbReference type="InterPro" id="IPR007110">
    <property type="entry name" value="Ig-like_dom"/>
</dbReference>
<dbReference type="Pfam" id="PF07686">
    <property type="entry name" value="V-set"/>
    <property type="match status" value="1"/>
</dbReference>
<evidence type="ECO:0000256" key="6">
    <source>
        <dbReference type="ARBA" id="ARBA00023180"/>
    </source>
</evidence>
<dbReference type="InterPro" id="IPR013783">
    <property type="entry name" value="Ig-like_fold"/>
</dbReference>
<accession>A0A068X0V6</accession>
<evidence type="ECO:0000256" key="3">
    <source>
        <dbReference type="ARBA" id="ARBA00022989"/>
    </source>
</evidence>
<dbReference type="InterPro" id="IPR003599">
    <property type="entry name" value="Ig_sub"/>
</dbReference>
<keyword evidence="10" id="KW-0732">Signal</keyword>
<dbReference type="GO" id="GO:0005886">
    <property type="term" value="C:plasma membrane"/>
    <property type="evidence" value="ECO:0007669"/>
    <property type="project" value="TreeGrafter"/>
</dbReference>
<keyword evidence="5" id="KW-1015">Disulfide bond</keyword>
<dbReference type="Proteomes" id="UP000492820">
    <property type="component" value="Unassembled WGS sequence"/>
</dbReference>
<name>A0A068X0V6_ECHGR</name>
<keyword evidence="4 9" id="KW-0472">Membrane</keyword>
<dbReference type="SUPFAM" id="SSF48726">
    <property type="entry name" value="Immunoglobulin"/>
    <property type="match status" value="8"/>
</dbReference>
<reference evidence="13 14" key="1">
    <citation type="journal article" date="2013" name="Nature">
        <title>The genomes of four tapeworm species reveal adaptations to parasitism.</title>
        <authorList>
            <person name="Tsai I.J."/>
            <person name="Zarowiecki M."/>
            <person name="Holroyd N."/>
            <person name="Garciarrubio A."/>
            <person name="Sanchez-Flores A."/>
            <person name="Brooks K.L."/>
            <person name="Tracey A."/>
            <person name="Bobes R.J."/>
            <person name="Fragoso G."/>
            <person name="Sciutto E."/>
            <person name="Aslett M."/>
            <person name="Beasley H."/>
            <person name="Bennett H.M."/>
            <person name="Cai J."/>
            <person name="Camicia F."/>
            <person name="Clark R."/>
            <person name="Cucher M."/>
            <person name="De Silva N."/>
            <person name="Day T.A."/>
            <person name="Deplazes P."/>
            <person name="Estrada K."/>
            <person name="Fernandez C."/>
            <person name="Holland P.W."/>
            <person name="Hou J."/>
            <person name="Hu S."/>
            <person name="Huckvale T."/>
            <person name="Hung S.S."/>
            <person name="Kamenetzky L."/>
            <person name="Keane J.A."/>
            <person name="Kiss F."/>
            <person name="Koziol U."/>
            <person name="Lambert O."/>
            <person name="Liu K."/>
            <person name="Luo X."/>
            <person name="Luo Y."/>
            <person name="Macchiaroli N."/>
            <person name="Nichol S."/>
            <person name="Paps J."/>
            <person name="Parkinson J."/>
            <person name="Pouchkina-Stantcheva N."/>
            <person name="Riddiford N."/>
            <person name="Rosenzvit M."/>
            <person name="Salinas G."/>
            <person name="Wasmuth J.D."/>
            <person name="Zamanian M."/>
            <person name="Zheng Y."/>
            <person name="Cai X."/>
            <person name="Soberon X."/>
            <person name="Olson P.D."/>
            <person name="Laclette J.P."/>
            <person name="Brehm K."/>
            <person name="Berriman M."/>
            <person name="Garciarrubio A."/>
            <person name="Bobes R.J."/>
            <person name="Fragoso G."/>
            <person name="Sanchez-Flores A."/>
            <person name="Estrada K."/>
            <person name="Cevallos M.A."/>
            <person name="Morett E."/>
            <person name="Gonzalez V."/>
            <person name="Portillo T."/>
            <person name="Ochoa-Leyva A."/>
            <person name="Jose M.V."/>
            <person name="Sciutto E."/>
            <person name="Landa A."/>
            <person name="Jimenez L."/>
            <person name="Valdes V."/>
            <person name="Carrero J.C."/>
            <person name="Larralde C."/>
            <person name="Morales-Montor J."/>
            <person name="Limon-Lason J."/>
            <person name="Soberon X."/>
            <person name="Laclette J.P."/>
        </authorList>
    </citation>
    <scope>NUCLEOTIDE SEQUENCE [LARGE SCALE GENOMIC DNA]</scope>
</reference>
<feature type="domain" description="Ig-like" evidence="11">
    <location>
        <begin position="531"/>
        <end position="621"/>
    </location>
</feature>
<dbReference type="Gene3D" id="2.60.40.10">
    <property type="entry name" value="Immunoglobulins"/>
    <property type="match status" value="9"/>
</dbReference>
<dbReference type="PANTHER" id="PTHR11640:SF31">
    <property type="entry name" value="IRREGULAR CHIASM C-ROUGHEST PROTEIN-RELATED"/>
    <property type="match status" value="1"/>
</dbReference>
<evidence type="ECO:0000313" key="15">
    <source>
        <dbReference type="WBParaSite" id="EgrG_000574300"/>
    </source>
</evidence>
<comment type="subcellular location">
    <subcellularLocation>
        <location evidence="1">Membrane</location>
        <topology evidence="1">Single-pass type I membrane protein</topology>
    </subcellularLocation>
</comment>
<feature type="chain" id="PRO_5035983808" evidence="10">
    <location>
        <begin position="26"/>
        <end position="1545"/>
    </location>
</feature>
<evidence type="ECO:0000259" key="12">
    <source>
        <dbReference type="PROSITE" id="PS50853"/>
    </source>
</evidence>
<dbReference type="GO" id="GO:0050839">
    <property type="term" value="F:cell adhesion molecule binding"/>
    <property type="evidence" value="ECO:0007669"/>
    <property type="project" value="TreeGrafter"/>
</dbReference>
<feature type="domain" description="Ig-like" evidence="11">
    <location>
        <begin position="58"/>
        <end position="126"/>
    </location>
</feature>
<dbReference type="PROSITE" id="PS50835">
    <property type="entry name" value="IG_LIKE"/>
    <property type="match status" value="5"/>
</dbReference>
<dbReference type="InterPro" id="IPR013162">
    <property type="entry name" value="CD80_C2-set"/>
</dbReference>
<dbReference type="InterPro" id="IPR003961">
    <property type="entry name" value="FN3_dom"/>
</dbReference>
<evidence type="ECO:0000256" key="5">
    <source>
        <dbReference type="ARBA" id="ARBA00023157"/>
    </source>
</evidence>
<keyword evidence="6" id="KW-0325">Glycoprotein</keyword>
<evidence type="ECO:0000256" key="9">
    <source>
        <dbReference type="SAM" id="Phobius"/>
    </source>
</evidence>
<dbReference type="SMART" id="SM00060">
    <property type="entry name" value="FN3"/>
    <property type="match status" value="1"/>
</dbReference>
<reference evidence="13" key="2">
    <citation type="submission" date="2014-06" db="EMBL/GenBank/DDBJ databases">
        <authorList>
            <person name="Aslett M."/>
        </authorList>
    </citation>
    <scope>NUCLEOTIDE SEQUENCE</scope>
</reference>
<dbReference type="PROSITE" id="PS50853">
    <property type="entry name" value="FN3"/>
    <property type="match status" value="1"/>
</dbReference>
<feature type="domain" description="Fibronectin type-III" evidence="12">
    <location>
        <begin position="1143"/>
        <end position="1240"/>
    </location>
</feature>
<dbReference type="CDD" id="cd00063">
    <property type="entry name" value="FN3"/>
    <property type="match status" value="1"/>
</dbReference>
<feature type="region of interest" description="Disordered" evidence="8">
    <location>
        <begin position="1417"/>
        <end position="1476"/>
    </location>
</feature>
<dbReference type="WBParaSite" id="EgrG_000574300">
    <property type="protein sequence ID" value="EgrG_000574300"/>
    <property type="gene ID" value="EgrG_000574300"/>
</dbReference>
<proteinExistence type="predicted"/>
<organism evidence="13">
    <name type="scientific">Echinococcus granulosus</name>
    <name type="common">Hydatid tapeworm</name>
    <dbReference type="NCBI Taxonomy" id="6210"/>
    <lineage>
        <taxon>Eukaryota</taxon>
        <taxon>Metazoa</taxon>
        <taxon>Spiralia</taxon>
        <taxon>Lophotrochozoa</taxon>
        <taxon>Platyhelminthes</taxon>
        <taxon>Cestoda</taxon>
        <taxon>Eucestoda</taxon>
        <taxon>Cyclophyllidea</taxon>
        <taxon>Taeniidae</taxon>
        <taxon>Echinococcus</taxon>
        <taxon>Echinococcus granulosus group</taxon>
    </lineage>
</organism>
<gene>
    <name evidence="13" type="ORF">EgrG_000574300</name>
</gene>
<keyword evidence="7" id="KW-0393">Immunoglobulin domain</keyword>
<dbReference type="InterPro" id="IPR013106">
    <property type="entry name" value="Ig_V-set"/>
</dbReference>
<evidence type="ECO:0000256" key="4">
    <source>
        <dbReference type="ARBA" id="ARBA00023136"/>
    </source>
</evidence>
<evidence type="ECO:0000256" key="1">
    <source>
        <dbReference type="ARBA" id="ARBA00004479"/>
    </source>
</evidence>
<evidence type="ECO:0000313" key="13">
    <source>
        <dbReference type="EMBL" id="CDS23603.1"/>
    </source>
</evidence>
<feature type="signal peptide" evidence="10">
    <location>
        <begin position="1"/>
        <end position="25"/>
    </location>
</feature>
<evidence type="ECO:0000256" key="10">
    <source>
        <dbReference type="SAM" id="SignalP"/>
    </source>
</evidence>
<dbReference type="OrthoDB" id="10028801at2759"/>
<dbReference type="GO" id="GO:0098609">
    <property type="term" value="P:cell-cell adhesion"/>
    <property type="evidence" value="ECO:0007669"/>
    <property type="project" value="TreeGrafter"/>
</dbReference>
<evidence type="ECO:0000256" key="7">
    <source>
        <dbReference type="ARBA" id="ARBA00023319"/>
    </source>
</evidence>
<dbReference type="EMBL" id="LK028592">
    <property type="protein sequence ID" value="CDS23603.1"/>
    <property type="molecule type" value="Genomic_DNA"/>
</dbReference>
<feature type="domain" description="Ig-like" evidence="11">
    <location>
        <begin position="901"/>
        <end position="1009"/>
    </location>
</feature>
<protein>
    <submittedName>
        <fullName evidence="13 15">Nephrin</fullName>
    </submittedName>
</protein>
<keyword evidence="2 9" id="KW-0812">Transmembrane</keyword>